<dbReference type="InterPro" id="IPR000587">
    <property type="entry name" value="Creatinase_N"/>
</dbReference>
<organism evidence="5 6">
    <name type="scientific">Salinigranum rubrum</name>
    <dbReference type="NCBI Taxonomy" id="755307"/>
    <lineage>
        <taxon>Archaea</taxon>
        <taxon>Methanobacteriati</taxon>
        <taxon>Methanobacteriota</taxon>
        <taxon>Stenosarchaea group</taxon>
        <taxon>Halobacteria</taxon>
        <taxon>Halobacteriales</taxon>
        <taxon>Haloferacaceae</taxon>
        <taxon>Salinigranum</taxon>
    </lineage>
</organism>
<dbReference type="PANTHER" id="PTHR46112:SF3">
    <property type="entry name" value="AMINOPEPTIDASE YPDF"/>
    <property type="match status" value="1"/>
</dbReference>
<feature type="domain" description="Peptidase M24" evidence="3">
    <location>
        <begin position="149"/>
        <end position="354"/>
    </location>
</feature>
<dbReference type="EMBL" id="CP026309">
    <property type="protein sequence ID" value="AUV83900.1"/>
    <property type="molecule type" value="Genomic_DNA"/>
</dbReference>
<dbReference type="InterPro" id="IPR029149">
    <property type="entry name" value="Creatin/AminoP/Spt16_N"/>
</dbReference>
<dbReference type="Proteomes" id="UP000236584">
    <property type="component" value="Chromosome"/>
</dbReference>
<dbReference type="PANTHER" id="PTHR46112">
    <property type="entry name" value="AMINOPEPTIDASE"/>
    <property type="match status" value="1"/>
</dbReference>
<accession>A0A2I8VPN5</accession>
<evidence type="ECO:0000256" key="1">
    <source>
        <dbReference type="ARBA" id="ARBA00022723"/>
    </source>
</evidence>
<dbReference type="InterPro" id="IPR001131">
    <property type="entry name" value="Peptidase_M24B_aminopep-P_CS"/>
</dbReference>
<dbReference type="InterPro" id="IPR050659">
    <property type="entry name" value="Peptidase_M24B"/>
</dbReference>
<evidence type="ECO:0000313" key="6">
    <source>
        <dbReference type="Proteomes" id="UP000236584"/>
    </source>
</evidence>
<keyword evidence="1" id="KW-0479">Metal-binding</keyword>
<dbReference type="GO" id="GO:0004177">
    <property type="term" value="F:aminopeptidase activity"/>
    <property type="evidence" value="ECO:0007669"/>
    <property type="project" value="UniProtKB-KW"/>
</dbReference>
<feature type="domain" description="Creatinase N-terminal" evidence="4">
    <location>
        <begin position="8"/>
        <end position="140"/>
    </location>
</feature>
<evidence type="ECO:0000256" key="2">
    <source>
        <dbReference type="ARBA" id="ARBA00022801"/>
    </source>
</evidence>
<dbReference type="OrthoDB" id="1346at2157"/>
<dbReference type="InterPro" id="IPR036005">
    <property type="entry name" value="Creatinase/aminopeptidase-like"/>
</dbReference>
<keyword evidence="5" id="KW-0645">Protease</keyword>
<dbReference type="CDD" id="cd01092">
    <property type="entry name" value="APP-like"/>
    <property type="match status" value="1"/>
</dbReference>
<dbReference type="PROSITE" id="PS00491">
    <property type="entry name" value="PROLINE_PEPTIDASE"/>
    <property type="match status" value="1"/>
</dbReference>
<dbReference type="Gene3D" id="3.90.230.10">
    <property type="entry name" value="Creatinase/methionine aminopeptidase superfamily"/>
    <property type="match status" value="1"/>
</dbReference>
<dbReference type="KEGG" id="srub:C2R22_06310"/>
<keyword evidence="5" id="KW-0031">Aminopeptidase</keyword>
<dbReference type="SUPFAM" id="SSF53092">
    <property type="entry name" value="Creatinase/prolidase N-terminal domain"/>
    <property type="match status" value="1"/>
</dbReference>
<dbReference type="SUPFAM" id="SSF55920">
    <property type="entry name" value="Creatinase/aminopeptidase"/>
    <property type="match status" value="1"/>
</dbReference>
<dbReference type="Pfam" id="PF01321">
    <property type="entry name" value="Creatinase_N"/>
    <property type="match status" value="1"/>
</dbReference>
<dbReference type="Gene3D" id="3.40.350.10">
    <property type="entry name" value="Creatinase/prolidase N-terminal domain"/>
    <property type="match status" value="1"/>
</dbReference>
<dbReference type="PRINTS" id="PR00599">
    <property type="entry name" value="MAPEPTIDASE"/>
</dbReference>
<dbReference type="AlphaFoldDB" id="A0A2I8VPN5"/>
<dbReference type="GO" id="GO:0046872">
    <property type="term" value="F:metal ion binding"/>
    <property type="evidence" value="ECO:0007669"/>
    <property type="project" value="UniProtKB-KW"/>
</dbReference>
<protein>
    <submittedName>
        <fullName evidence="5">Aminopeptidase P family protein</fullName>
    </submittedName>
</protein>
<evidence type="ECO:0000313" key="5">
    <source>
        <dbReference type="EMBL" id="AUV83900.1"/>
    </source>
</evidence>
<keyword evidence="6" id="KW-1185">Reference proteome</keyword>
<evidence type="ECO:0000259" key="3">
    <source>
        <dbReference type="Pfam" id="PF00557"/>
    </source>
</evidence>
<evidence type="ECO:0000259" key="4">
    <source>
        <dbReference type="Pfam" id="PF01321"/>
    </source>
</evidence>
<sequence length="369" mass="39273">MATAHERRTRACQERLREEGAAVAVLAPGANLRYLTDVAETPSERLFCCLLPADGDPVFVVPDLSGAQVRDATWASGVRTWADSEGPTATLEDALADRVPESGRILLDGTMWARHALAVQSALPDRSFGLAEEVLGPLRARKDEAELDALARAGAVADEVMAGLFADADSLVGESEAALAREVERRLADAGGEGVSFEPIVAAGPNGAKPHHHHGSRAVEAGDPVVLDFGTRVDGYPSDITRTVVFGGDPPAEFETVHEVVLEAQTAAVEAVEPGVEARAVDRAARDVIEAAGYGEAFVHRTGHGVGLEIHEEPYLTTESTTTLEPGMTFSVEPGVYLEERFGVRIEDLVVVTDDGCERLNDAPRGWRV</sequence>
<keyword evidence="2" id="KW-0378">Hydrolase</keyword>
<reference evidence="5 6" key="1">
    <citation type="submission" date="2018-01" db="EMBL/GenBank/DDBJ databases">
        <title>Complete genome sequence of Salinigranum rubrum GX10T, an extremely halophilic archaeon isolated from a marine solar saltern.</title>
        <authorList>
            <person name="Han S."/>
        </authorList>
    </citation>
    <scope>NUCLEOTIDE SEQUENCE [LARGE SCALE GENOMIC DNA]</scope>
    <source>
        <strain evidence="5 6">GX10</strain>
    </source>
</reference>
<name>A0A2I8VPN5_9EURY</name>
<dbReference type="InterPro" id="IPR001714">
    <property type="entry name" value="Pept_M24_MAP"/>
</dbReference>
<proteinExistence type="predicted"/>
<dbReference type="Pfam" id="PF00557">
    <property type="entry name" value="Peptidase_M24"/>
    <property type="match status" value="1"/>
</dbReference>
<dbReference type="InterPro" id="IPR000994">
    <property type="entry name" value="Pept_M24"/>
</dbReference>
<gene>
    <name evidence="5" type="ORF">C2R22_06310</name>
</gene>